<sequence>MKRSPLAMPIALIALASLLAACSSGTTGMLPANPQTQSLSQAPNRAADAATSGGGMHATAHTPNGNTLLLGVTPAAGQSPTGATPVGNFGSGIGMARPMADQGPPSSCTSTGTCTTCPNGSQGDICEGGTGGGYNPDPPPPDGGGGGIPCQGQCGGGGRGPVTPCSKTNIKACVATNFGYAPKGDQCDGSPNNHAVGNDNMPSDSNAFGTTIVNVFSFENSVGDVEGWIYLTQNENVYYQSNAGSSTNNAFLTFLQGIPVVNGIAQALINATSVPYQLNGTQYNNILSSFSASTYHLHKCWTKNYQQSRPVS</sequence>
<evidence type="ECO:0000256" key="1">
    <source>
        <dbReference type="SAM" id="MobiDB-lite"/>
    </source>
</evidence>
<evidence type="ECO:0000313" key="2">
    <source>
        <dbReference type="EMBL" id="CBI02640.1"/>
    </source>
</evidence>
<dbReference type="PROSITE" id="PS51257">
    <property type="entry name" value="PROKAR_LIPOPROTEIN"/>
    <property type="match status" value="1"/>
</dbReference>
<organism evidence="2">
    <name type="scientific">mine drainage metagenome</name>
    <dbReference type="NCBI Taxonomy" id="410659"/>
    <lineage>
        <taxon>unclassified sequences</taxon>
        <taxon>metagenomes</taxon>
        <taxon>ecological metagenomes</taxon>
    </lineage>
</organism>
<comment type="caution">
    <text evidence="2">The sequence shown here is derived from an EMBL/GenBank/DDBJ whole genome shotgun (WGS) entry which is preliminary data.</text>
</comment>
<dbReference type="AlphaFoldDB" id="E6Q619"/>
<dbReference type="EMBL" id="CABO01000040">
    <property type="protein sequence ID" value="CBI02640.1"/>
    <property type="molecule type" value="Genomic_DNA"/>
</dbReference>
<feature type="compositionally biased region" description="Low complexity" evidence="1">
    <location>
        <begin position="103"/>
        <end position="112"/>
    </location>
</feature>
<name>E6Q619_9ZZZZ</name>
<feature type="region of interest" description="Disordered" evidence="1">
    <location>
        <begin position="31"/>
        <end position="112"/>
    </location>
</feature>
<reference evidence="2" key="1">
    <citation type="submission" date="2009-10" db="EMBL/GenBank/DDBJ databases">
        <title>Diversity of trophic interactions inside an arsenic-rich microbial ecosystem.</title>
        <authorList>
            <person name="Bertin P.N."/>
            <person name="Heinrich-Salmeron A."/>
            <person name="Pelletier E."/>
            <person name="Goulhen-Chollet F."/>
            <person name="Arsene-Ploetze F."/>
            <person name="Gallien S."/>
            <person name="Calteau A."/>
            <person name="Vallenet D."/>
            <person name="Casiot C."/>
            <person name="Chane-Woon-Ming B."/>
            <person name="Giloteaux L."/>
            <person name="Barakat M."/>
            <person name="Bonnefoy V."/>
            <person name="Bruneel O."/>
            <person name="Chandler M."/>
            <person name="Cleiss J."/>
            <person name="Duran R."/>
            <person name="Elbaz-Poulichet F."/>
            <person name="Fonknechten N."/>
            <person name="Lauga B."/>
            <person name="Mornico D."/>
            <person name="Ortet P."/>
            <person name="Schaeffer C."/>
            <person name="Siguier P."/>
            <person name="Alexander Thil Smith A."/>
            <person name="Van Dorsselaer A."/>
            <person name="Weissenbach J."/>
            <person name="Medigue C."/>
            <person name="Le Paslier D."/>
        </authorList>
    </citation>
    <scope>NUCLEOTIDE SEQUENCE</scope>
</reference>
<feature type="region of interest" description="Disordered" evidence="1">
    <location>
        <begin position="128"/>
        <end position="147"/>
    </location>
</feature>
<protein>
    <submittedName>
        <fullName evidence="2">Uncharacterized protein</fullName>
    </submittedName>
</protein>
<gene>
    <name evidence="2" type="ORF">CARN4_2488</name>
</gene>
<feature type="compositionally biased region" description="Polar residues" evidence="1">
    <location>
        <begin position="31"/>
        <end position="43"/>
    </location>
</feature>
<accession>E6Q619</accession>
<proteinExistence type="predicted"/>